<reference evidence="1" key="1">
    <citation type="submission" date="2022-03" db="EMBL/GenBank/DDBJ databases">
        <title>Genomic analyses of argali, domestic sheep and their hybrids provide insights into chromosomal evolution, heterosis and genetic basis of agronomic traits.</title>
        <authorList>
            <person name="Li M."/>
        </authorList>
    </citation>
    <scope>NUCLEOTIDE SEQUENCE</scope>
    <source>
        <strain evidence="1">F1 hybrid</strain>
    </source>
</reference>
<evidence type="ECO:0000313" key="1">
    <source>
        <dbReference type="EMBL" id="KAI4590709.1"/>
    </source>
</evidence>
<protein>
    <submittedName>
        <fullName evidence="1">Uncharacterized protein</fullName>
    </submittedName>
</protein>
<dbReference type="EMBL" id="CM043026">
    <property type="protein sequence ID" value="KAI4590709.1"/>
    <property type="molecule type" value="Genomic_DNA"/>
</dbReference>
<dbReference type="Proteomes" id="UP001057279">
    <property type="component" value="Linkage Group LG01"/>
</dbReference>
<keyword evidence="2" id="KW-1185">Reference proteome</keyword>
<accession>A0ACB9VMG0</accession>
<proteinExistence type="predicted"/>
<gene>
    <name evidence="1" type="ORF">MJG53_001758</name>
</gene>
<sequence length="152" mass="16380">MKSSGIWQNLTKPGLGLLLEVMEKKHDKESDMKSKDIIVGLVEQYTSLRLPGVMGKAHLLQDVYKIGGIGTVPVGQVETDVLKPGMVVTFAPVNVTIEVKSVEMHHETLSEALPGDNVGFNVKNMSVKDAFHGNVAVDTKNDPPMEAAGFPA</sequence>
<comment type="caution">
    <text evidence="1">The sequence shown here is derived from an EMBL/GenBank/DDBJ whole genome shotgun (WGS) entry which is preliminary data.</text>
</comment>
<name>A0ACB9VMG0_9CETA</name>
<evidence type="ECO:0000313" key="2">
    <source>
        <dbReference type="Proteomes" id="UP001057279"/>
    </source>
</evidence>
<organism evidence="1 2">
    <name type="scientific">Ovis ammon polii x Ovis aries</name>
    <dbReference type="NCBI Taxonomy" id="2918886"/>
    <lineage>
        <taxon>Eukaryota</taxon>
        <taxon>Metazoa</taxon>
        <taxon>Chordata</taxon>
        <taxon>Craniata</taxon>
        <taxon>Vertebrata</taxon>
        <taxon>Euteleostomi</taxon>
        <taxon>Mammalia</taxon>
        <taxon>Eutheria</taxon>
        <taxon>Laurasiatheria</taxon>
        <taxon>Artiodactyla</taxon>
        <taxon>Ruminantia</taxon>
        <taxon>Pecora</taxon>
        <taxon>Bovidae</taxon>
        <taxon>Caprinae</taxon>
        <taxon>Ovis</taxon>
    </lineage>
</organism>